<reference evidence="1 2" key="1">
    <citation type="journal article" date="2024" name="Plant Biotechnol. J.">
        <title>Genome and CRISPR/Cas9 system of a widespread forest tree (Populus alba) in the world.</title>
        <authorList>
            <person name="Liu Y.J."/>
            <person name="Jiang P.F."/>
            <person name="Han X.M."/>
            <person name="Li X.Y."/>
            <person name="Wang H.M."/>
            <person name="Wang Y.J."/>
            <person name="Wang X.X."/>
            <person name="Zeng Q.Y."/>
        </authorList>
    </citation>
    <scope>NUCLEOTIDE SEQUENCE [LARGE SCALE GENOMIC DNA]</scope>
    <source>
        <strain evidence="2">cv. PAL-ZL1</strain>
    </source>
</reference>
<keyword evidence="2" id="KW-1185">Reference proteome</keyword>
<accession>A0ACC4BE26</accession>
<sequence length="92" mass="9994">MHQARSSASPFSLRATNGDFLDDSRAGASASIGTAGYCPPILELHRGSSHQSTPRQRETPTQPLGSVQTFTRATSRPNLDILVRTQMKDKEP</sequence>
<gene>
    <name evidence="1" type="ORF">D5086_021909</name>
</gene>
<evidence type="ECO:0000313" key="1">
    <source>
        <dbReference type="EMBL" id="KAL3576626.1"/>
    </source>
</evidence>
<comment type="caution">
    <text evidence="1">The sequence shown here is derived from an EMBL/GenBank/DDBJ whole genome shotgun (WGS) entry which is preliminary data.</text>
</comment>
<organism evidence="1 2">
    <name type="scientific">Populus alba</name>
    <name type="common">White poplar</name>
    <dbReference type="NCBI Taxonomy" id="43335"/>
    <lineage>
        <taxon>Eukaryota</taxon>
        <taxon>Viridiplantae</taxon>
        <taxon>Streptophyta</taxon>
        <taxon>Embryophyta</taxon>
        <taxon>Tracheophyta</taxon>
        <taxon>Spermatophyta</taxon>
        <taxon>Magnoliopsida</taxon>
        <taxon>eudicotyledons</taxon>
        <taxon>Gunneridae</taxon>
        <taxon>Pentapetalae</taxon>
        <taxon>rosids</taxon>
        <taxon>fabids</taxon>
        <taxon>Malpighiales</taxon>
        <taxon>Salicaceae</taxon>
        <taxon>Saliceae</taxon>
        <taxon>Populus</taxon>
    </lineage>
</organism>
<name>A0ACC4BE26_POPAL</name>
<dbReference type="EMBL" id="RCHU02000011">
    <property type="protein sequence ID" value="KAL3576626.1"/>
    <property type="molecule type" value="Genomic_DNA"/>
</dbReference>
<proteinExistence type="predicted"/>
<evidence type="ECO:0000313" key="2">
    <source>
        <dbReference type="Proteomes" id="UP000309997"/>
    </source>
</evidence>
<protein>
    <submittedName>
        <fullName evidence="1">Uncharacterized protein</fullName>
    </submittedName>
</protein>
<dbReference type="Proteomes" id="UP000309997">
    <property type="component" value="Unassembled WGS sequence"/>
</dbReference>